<dbReference type="EMBL" id="BMZF01000013">
    <property type="protein sequence ID" value="GHA62139.1"/>
    <property type="molecule type" value="Genomic_DNA"/>
</dbReference>
<dbReference type="Gene3D" id="3.50.50.60">
    <property type="entry name" value="FAD/NAD(P)-binding domain"/>
    <property type="match status" value="1"/>
</dbReference>
<dbReference type="PRINTS" id="PR00411">
    <property type="entry name" value="PNDRDTASEI"/>
</dbReference>
<gene>
    <name evidence="2" type="ORF">GCM10008927_29460</name>
</gene>
<name>A0ABQ3D8G7_9RHOB</name>
<dbReference type="InterPro" id="IPR050982">
    <property type="entry name" value="Auxin_biosynth/cation_transpt"/>
</dbReference>
<evidence type="ECO:0000313" key="2">
    <source>
        <dbReference type="EMBL" id="GHA62139.1"/>
    </source>
</evidence>
<evidence type="ECO:0000313" key="3">
    <source>
        <dbReference type="Proteomes" id="UP000634455"/>
    </source>
</evidence>
<dbReference type="PANTHER" id="PTHR43539:SF78">
    <property type="entry name" value="FLAVIN-CONTAINING MONOOXYGENASE"/>
    <property type="match status" value="1"/>
</dbReference>
<organism evidence="2 3">
    <name type="scientific">Paramylibacter ulvae</name>
    <dbReference type="NCBI Taxonomy" id="1651968"/>
    <lineage>
        <taxon>Bacteria</taxon>
        <taxon>Pseudomonadati</taxon>
        <taxon>Pseudomonadota</taxon>
        <taxon>Alphaproteobacteria</taxon>
        <taxon>Rhodobacterales</taxon>
        <taxon>Paracoccaceae</taxon>
        <taxon>Paramylibacter</taxon>
    </lineage>
</organism>
<dbReference type="Pfam" id="PF13738">
    <property type="entry name" value="Pyr_redox_3"/>
    <property type="match status" value="1"/>
</dbReference>
<comment type="caution">
    <text evidence="2">The sequence shown here is derived from an EMBL/GenBank/DDBJ whole genome shotgun (WGS) entry which is preliminary data.</text>
</comment>
<dbReference type="RefSeq" id="WP_189641511.1">
    <property type="nucleotide sequence ID" value="NZ_BMZF01000013.1"/>
</dbReference>
<keyword evidence="1" id="KW-0560">Oxidoreductase</keyword>
<dbReference type="PANTHER" id="PTHR43539">
    <property type="entry name" value="FLAVIN-BINDING MONOOXYGENASE-LIKE PROTEIN (AFU_ORTHOLOGUE AFUA_4G09220)"/>
    <property type="match status" value="1"/>
</dbReference>
<dbReference type="SUPFAM" id="SSF51905">
    <property type="entry name" value="FAD/NAD(P)-binding domain"/>
    <property type="match status" value="1"/>
</dbReference>
<reference evidence="3" key="1">
    <citation type="journal article" date="2019" name="Int. J. Syst. Evol. Microbiol.">
        <title>The Global Catalogue of Microorganisms (GCM) 10K type strain sequencing project: providing services to taxonomists for standard genome sequencing and annotation.</title>
        <authorList>
            <consortium name="The Broad Institute Genomics Platform"/>
            <consortium name="The Broad Institute Genome Sequencing Center for Infectious Disease"/>
            <person name="Wu L."/>
            <person name="Ma J."/>
        </authorList>
    </citation>
    <scope>NUCLEOTIDE SEQUENCE [LARGE SCALE GENOMIC DNA]</scope>
    <source>
        <strain evidence="3">KCTC 32465</strain>
    </source>
</reference>
<proteinExistence type="predicted"/>
<evidence type="ECO:0000256" key="1">
    <source>
        <dbReference type="ARBA" id="ARBA00023002"/>
    </source>
</evidence>
<protein>
    <recommendedName>
        <fullName evidence="4">Pyridine nucleotide-disulfide oxidoreductase</fullName>
    </recommendedName>
</protein>
<evidence type="ECO:0008006" key="4">
    <source>
        <dbReference type="Google" id="ProtNLM"/>
    </source>
</evidence>
<dbReference type="InterPro" id="IPR036188">
    <property type="entry name" value="FAD/NAD-bd_sf"/>
</dbReference>
<sequence>MKSISTIIIGAGQAGLAMSYCLQQRAEPHVLLERGKVANSWASERWDSLRLLTPNWQSRLPGCAYSGSNPDGFMDMAGVVRFLGGYAAAIAAPVEEQTSVTSISRLGDGYRVMTNKGIWACRNLVLASGACNRAHVPACAAALPEHITQLSPLDYRNPSQLRAGGVLVVGASATGVQLASEIRAAGHPVTLAAGQHIRMPRHYRGRDIQWWMEQSGLLATTTREIDDLARARAVPSLQLVGDGTAQFLDLNALQRAGVDVVGRLADIRAGETLFSGGLANAAMLSDLKMNRALEAFDIWAEQAGIDGLASPERFPATEIPPCPTLRLDLAKGQISTVIWATGFRPDFSWLHVSVFDRKGRLAHRDGRVAPSLYVLGLPFLRTRKSSLIDGVGADAAALADHLVQSTGRQAA</sequence>
<keyword evidence="3" id="KW-1185">Reference proteome</keyword>
<accession>A0ABQ3D8G7</accession>
<dbReference type="Proteomes" id="UP000634455">
    <property type="component" value="Unassembled WGS sequence"/>
</dbReference>